<dbReference type="RefSeq" id="WP_344370354.1">
    <property type="nucleotide sequence ID" value="NZ_BAAASQ010000001.1"/>
</dbReference>
<proteinExistence type="predicted"/>
<organism evidence="3 4">
    <name type="scientific">Streptomyces mauvecolor</name>
    <dbReference type="NCBI Taxonomy" id="58345"/>
    <lineage>
        <taxon>Bacteria</taxon>
        <taxon>Bacillati</taxon>
        <taxon>Actinomycetota</taxon>
        <taxon>Actinomycetes</taxon>
        <taxon>Kitasatosporales</taxon>
        <taxon>Streptomycetaceae</taxon>
        <taxon>Streptomyces</taxon>
    </lineage>
</organism>
<sequence length="157" mass="16176">MRALRLSLVVLAVLVGTGCVAVAPKTAAPARELVPTGSRFANVAPGPSWPDPVQPPARETLAPAYGPALTTPTAPSAEPVDPPGPDRPPPETHAGRHEHAPRAAGHAPAAVPPPSPIPRPRRPRPRPGYDPGALCSWAQNTGVDPSVVAACRQQLGR</sequence>
<keyword evidence="4" id="KW-1185">Reference proteome</keyword>
<evidence type="ECO:0000313" key="3">
    <source>
        <dbReference type="EMBL" id="MFC4955547.1"/>
    </source>
</evidence>
<evidence type="ECO:0000256" key="1">
    <source>
        <dbReference type="SAM" id="MobiDB-lite"/>
    </source>
</evidence>
<evidence type="ECO:0000256" key="2">
    <source>
        <dbReference type="SAM" id="SignalP"/>
    </source>
</evidence>
<feature type="signal peptide" evidence="2">
    <location>
        <begin position="1"/>
        <end position="21"/>
    </location>
</feature>
<feature type="region of interest" description="Disordered" evidence="1">
    <location>
        <begin position="38"/>
        <end position="144"/>
    </location>
</feature>
<comment type="caution">
    <text evidence="3">The sequence shown here is derived from an EMBL/GenBank/DDBJ whole genome shotgun (WGS) entry which is preliminary data.</text>
</comment>
<accession>A0ABV9UHG3</accession>
<feature type="chain" id="PRO_5046320941" description="Lipoprotein" evidence="2">
    <location>
        <begin position="22"/>
        <end position="157"/>
    </location>
</feature>
<feature type="compositionally biased region" description="Basic and acidic residues" evidence="1">
    <location>
        <begin position="88"/>
        <end position="101"/>
    </location>
</feature>
<evidence type="ECO:0000313" key="4">
    <source>
        <dbReference type="Proteomes" id="UP001595834"/>
    </source>
</evidence>
<evidence type="ECO:0008006" key="5">
    <source>
        <dbReference type="Google" id="ProtNLM"/>
    </source>
</evidence>
<keyword evidence="2" id="KW-0732">Signal</keyword>
<name>A0ABV9UHG3_9ACTN</name>
<gene>
    <name evidence="3" type="ORF">ACFPFX_04465</name>
</gene>
<dbReference type="PROSITE" id="PS51257">
    <property type="entry name" value="PROKAR_LIPOPROTEIN"/>
    <property type="match status" value="1"/>
</dbReference>
<dbReference type="Proteomes" id="UP001595834">
    <property type="component" value="Unassembled WGS sequence"/>
</dbReference>
<reference evidence="4" key="1">
    <citation type="journal article" date="2019" name="Int. J. Syst. Evol. Microbiol.">
        <title>The Global Catalogue of Microorganisms (GCM) 10K type strain sequencing project: providing services to taxonomists for standard genome sequencing and annotation.</title>
        <authorList>
            <consortium name="The Broad Institute Genomics Platform"/>
            <consortium name="The Broad Institute Genome Sequencing Center for Infectious Disease"/>
            <person name="Wu L."/>
            <person name="Ma J."/>
        </authorList>
    </citation>
    <scope>NUCLEOTIDE SEQUENCE [LARGE SCALE GENOMIC DNA]</scope>
    <source>
        <strain evidence="4">CCM 7224</strain>
    </source>
</reference>
<dbReference type="EMBL" id="JBHSIZ010000005">
    <property type="protein sequence ID" value="MFC4955547.1"/>
    <property type="molecule type" value="Genomic_DNA"/>
</dbReference>
<protein>
    <recommendedName>
        <fullName evidence="5">Lipoprotein</fullName>
    </recommendedName>
</protein>